<keyword evidence="2" id="KW-0472">Membrane</keyword>
<evidence type="ECO:0000256" key="2">
    <source>
        <dbReference type="SAM" id="Phobius"/>
    </source>
</evidence>
<feature type="compositionally biased region" description="Low complexity" evidence="1">
    <location>
        <begin position="1"/>
        <end position="11"/>
    </location>
</feature>
<sequence length="413" mass="46329">MDPQTPVQVIPPQTPTSQPPIAEEEKANGNKPIFTIIAVVILMTIAVFGIYFYSRHQEKLIFTLPIAKTELQPTIVPSITLLMQDNNAGLNLNDAKTRIFYAENNSLFEFSLDGSSKKAITAFDGKIYTLKFIPPDMLDVAIQMDEGSISYWKVNATNGTKNQFKPLAVDMYKAIIYEPNEKYYLKNIQNNEADLYYKKSTSQSEYLLGHIKYEPLSIQVCEVGTTEECSKDYFPTSFTASLGGSYLINEGGRGGGLGTPAVVISRNGQFVYKIDFTWYASSAIWLSDNSLLTNNGSEINLYTFRPDGTSDKKVIKEKMDSLIKNGLSKKNIFAFTTEDNKQVAILDTLNYTSKIIDTFDTYGITIIDWSTDGTKLLYGHKDYGVKIYDIDTQRIHTLPFTNSLLDLKSVTIN</sequence>
<evidence type="ECO:0008006" key="5">
    <source>
        <dbReference type="Google" id="ProtNLM"/>
    </source>
</evidence>
<proteinExistence type="predicted"/>
<accession>A0A1F7GZX7</accession>
<dbReference type="AlphaFoldDB" id="A0A1F7GZX7"/>
<comment type="caution">
    <text evidence="3">The sequence shown here is derived from an EMBL/GenBank/DDBJ whole genome shotgun (WGS) entry which is preliminary data.</text>
</comment>
<keyword evidence="2" id="KW-0812">Transmembrane</keyword>
<dbReference type="InterPro" id="IPR015943">
    <property type="entry name" value="WD40/YVTN_repeat-like_dom_sf"/>
</dbReference>
<keyword evidence="2" id="KW-1133">Transmembrane helix</keyword>
<name>A0A1F7GZX7_9BACT</name>
<gene>
    <name evidence="3" type="ORF">A3C24_02950</name>
</gene>
<dbReference type="Gene3D" id="2.130.10.10">
    <property type="entry name" value="YVTN repeat-like/Quinoprotein amine dehydrogenase"/>
    <property type="match status" value="1"/>
</dbReference>
<dbReference type="Proteomes" id="UP000177159">
    <property type="component" value="Unassembled WGS sequence"/>
</dbReference>
<organism evidence="3 4">
    <name type="scientific">Candidatus Roizmanbacteria bacterium RIFCSPHIGHO2_02_FULL_37_24</name>
    <dbReference type="NCBI Taxonomy" id="1802037"/>
    <lineage>
        <taxon>Bacteria</taxon>
        <taxon>Candidatus Roizmaniibacteriota</taxon>
    </lineage>
</organism>
<dbReference type="EMBL" id="MFZM01000013">
    <property type="protein sequence ID" value="OGK24022.1"/>
    <property type="molecule type" value="Genomic_DNA"/>
</dbReference>
<feature type="region of interest" description="Disordered" evidence="1">
    <location>
        <begin position="1"/>
        <end position="25"/>
    </location>
</feature>
<reference evidence="3 4" key="1">
    <citation type="journal article" date="2016" name="Nat. Commun.">
        <title>Thousands of microbial genomes shed light on interconnected biogeochemical processes in an aquifer system.</title>
        <authorList>
            <person name="Anantharaman K."/>
            <person name="Brown C.T."/>
            <person name="Hug L.A."/>
            <person name="Sharon I."/>
            <person name="Castelle C.J."/>
            <person name="Probst A.J."/>
            <person name="Thomas B.C."/>
            <person name="Singh A."/>
            <person name="Wilkins M.J."/>
            <person name="Karaoz U."/>
            <person name="Brodie E.L."/>
            <person name="Williams K.H."/>
            <person name="Hubbard S.S."/>
            <person name="Banfield J.F."/>
        </authorList>
    </citation>
    <scope>NUCLEOTIDE SEQUENCE [LARGE SCALE GENOMIC DNA]</scope>
</reference>
<dbReference type="InterPro" id="IPR036322">
    <property type="entry name" value="WD40_repeat_dom_sf"/>
</dbReference>
<dbReference type="SUPFAM" id="SSF50978">
    <property type="entry name" value="WD40 repeat-like"/>
    <property type="match status" value="1"/>
</dbReference>
<evidence type="ECO:0000256" key="1">
    <source>
        <dbReference type="SAM" id="MobiDB-lite"/>
    </source>
</evidence>
<evidence type="ECO:0000313" key="4">
    <source>
        <dbReference type="Proteomes" id="UP000177159"/>
    </source>
</evidence>
<evidence type="ECO:0000313" key="3">
    <source>
        <dbReference type="EMBL" id="OGK24022.1"/>
    </source>
</evidence>
<feature type="transmembrane region" description="Helical" evidence="2">
    <location>
        <begin position="33"/>
        <end position="53"/>
    </location>
</feature>
<protein>
    <recommendedName>
        <fullName evidence="5">Anaphase-promoting complex subunit 4 WD40 domain-containing protein</fullName>
    </recommendedName>
</protein>